<accession>A0A8R1TWC0</accession>
<reference evidence="2" key="1">
    <citation type="submission" date="2013-10" db="EMBL/GenBank/DDBJ databases">
        <title>Genome sequencing of Onchocerca volvulus.</title>
        <authorList>
            <person name="Cotton J."/>
            <person name="Tsai J."/>
            <person name="Stanley E."/>
            <person name="Tracey A."/>
            <person name="Holroyd N."/>
            <person name="Lustigman S."/>
            <person name="Berriman M."/>
        </authorList>
    </citation>
    <scope>NUCLEOTIDE SEQUENCE</scope>
</reference>
<proteinExistence type="predicted"/>
<dbReference type="AlphaFoldDB" id="A0A8R1TWC0"/>
<reference evidence="1" key="2">
    <citation type="submission" date="2022-06" db="UniProtKB">
        <authorList>
            <consortium name="EnsemblMetazoa"/>
        </authorList>
    </citation>
    <scope>IDENTIFICATION</scope>
</reference>
<dbReference type="EMBL" id="CMVM020000020">
    <property type="status" value="NOT_ANNOTATED_CDS"/>
    <property type="molecule type" value="Genomic_DNA"/>
</dbReference>
<protein>
    <submittedName>
        <fullName evidence="1">Uncharacterized protein</fullName>
    </submittedName>
</protein>
<keyword evidence="2" id="KW-1185">Reference proteome</keyword>
<evidence type="ECO:0000313" key="2">
    <source>
        <dbReference type="Proteomes" id="UP000024404"/>
    </source>
</evidence>
<name>A0A8R1TWC0_ONCVO</name>
<dbReference type="EnsemblMetazoa" id="OVOC594.1">
    <property type="protein sequence ID" value="OVOC594.1"/>
    <property type="gene ID" value="WBGene00237403"/>
</dbReference>
<evidence type="ECO:0000313" key="1">
    <source>
        <dbReference type="EnsemblMetazoa" id="OVOC594.1"/>
    </source>
</evidence>
<sequence length="100" mass="11188">MIGTDHTGLLSNLHCYSKNCFPVLSSPSFQNKLQQDISIPLTASVSETWLDSGNSSTSAPSGKQKHDENFPITFAHLQRVQFDGHTICRVSLTKRRIKRE</sequence>
<dbReference type="Proteomes" id="UP000024404">
    <property type="component" value="Unassembled WGS sequence"/>
</dbReference>
<organism evidence="1 2">
    <name type="scientific">Onchocerca volvulus</name>
    <dbReference type="NCBI Taxonomy" id="6282"/>
    <lineage>
        <taxon>Eukaryota</taxon>
        <taxon>Metazoa</taxon>
        <taxon>Ecdysozoa</taxon>
        <taxon>Nematoda</taxon>
        <taxon>Chromadorea</taxon>
        <taxon>Rhabditida</taxon>
        <taxon>Spirurina</taxon>
        <taxon>Spiruromorpha</taxon>
        <taxon>Filarioidea</taxon>
        <taxon>Onchocercidae</taxon>
        <taxon>Onchocerca</taxon>
    </lineage>
</organism>